<dbReference type="PRINTS" id="PR01171">
    <property type="entry name" value="BCTLIPOCALIN"/>
</dbReference>
<dbReference type="PIRSF" id="PIRSF036893">
    <property type="entry name" value="Lipocalin_ApoD"/>
    <property type="match status" value="1"/>
</dbReference>
<dbReference type="InterPro" id="IPR022272">
    <property type="entry name" value="Lipocalin_CS"/>
</dbReference>
<gene>
    <name evidence="4" type="ORF">FO440_05755</name>
</gene>
<evidence type="ECO:0000313" key="5">
    <source>
        <dbReference type="Proteomes" id="UP000318733"/>
    </source>
</evidence>
<dbReference type="InterPro" id="IPR002446">
    <property type="entry name" value="Lipocalin_bac"/>
</dbReference>
<accession>A0A556MV01</accession>
<dbReference type="RefSeq" id="WP_144247259.1">
    <property type="nucleotide sequence ID" value="NZ_VLPK01000001.1"/>
</dbReference>
<evidence type="ECO:0000313" key="4">
    <source>
        <dbReference type="EMBL" id="TSJ43693.1"/>
    </source>
</evidence>
<reference evidence="4 5" key="1">
    <citation type="submission" date="2019-07" db="EMBL/GenBank/DDBJ databases">
        <authorList>
            <person name="Huq M.A."/>
        </authorList>
    </citation>
    <scope>NUCLEOTIDE SEQUENCE [LARGE SCALE GENOMIC DNA]</scope>
    <source>
        <strain evidence="4 5">MAH-19</strain>
    </source>
</reference>
<dbReference type="PANTHER" id="PTHR10612:SF34">
    <property type="entry name" value="APOLIPOPROTEIN D"/>
    <property type="match status" value="1"/>
</dbReference>
<dbReference type="Proteomes" id="UP000318733">
    <property type="component" value="Unassembled WGS sequence"/>
</dbReference>
<dbReference type="InterPro" id="IPR047202">
    <property type="entry name" value="Lipocalin_Blc-like_dom"/>
</dbReference>
<dbReference type="CDD" id="cd19438">
    <property type="entry name" value="lipocalin_Blc-like"/>
    <property type="match status" value="1"/>
</dbReference>
<protein>
    <submittedName>
        <fullName evidence="4">Lipocalin</fullName>
    </submittedName>
</protein>
<keyword evidence="5" id="KW-1185">Reference proteome</keyword>
<proteinExistence type="inferred from homology"/>
<dbReference type="EMBL" id="VLPK01000001">
    <property type="protein sequence ID" value="TSJ43693.1"/>
    <property type="molecule type" value="Genomic_DNA"/>
</dbReference>
<dbReference type="AlphaFoldDB" id="A0A556MV01"/>
<dbReference type="InterPro" id="IPR022271">
    <property type="entry name" value="Lipocalin_ApoD"/>
</dbReference>
<dbReference type="GO" id="GO:0006950">
    <property type="term" value="P:response to stress"/>
    <property type="evidence" value="ECO:0007669"/>
    <property type="project" value="UniProtKB-ARBA"/>
</dbReference>
<feature type="domain" description="Lipocalin/cytosolic fatty-acid binding" evidence="3">
    <location>
        <begin position="38"/>
        <end position="176"/>
    </location>
</feature>
<dbReference type="SUPFAM" id="SSF50814">
    <property type="entry name" value="Lipocalins"/>
    <property type="match status" value="1"/>
</dbReference>
<organism evidence="4 5">
    <name type="scientific">Mucilaginibacter corticis</name>
    <dbReference type="NCBI Taxonomy" id="2597670"/>
    <lineage>
        <taxon>Bacteria</taxon>
        <taxon>Pseudomonadati</taxon>
        <taxon>Bacteroidota</taxon>
        <taxon>Sphingobacteriia</taxon>
        <taxon>Sphingobacteriales</taxon>
        <taxon>Sphingobacteriaceae</taxon>
        <taxon>Mucilaginibacter</taxon>
    </lineage>
</organism>
<dbReference type="InterPro" id="IPR000566">
    <property type="entry name" value="Lipocln_cytosolic_FA-bd_dom"/>
</dbReference>
<evidence type="ECO:0000256" key="1">
    <source>
        <dbReference type="ARBA" id="ARBA00006889"/>
    </source>
</evidence>
<comment type="similarity">
    <text evidence="1 2">Belongs to the calycin superfamily. Lipocalin family.</text>
</comment>
<dbReference type="Gene3D" id="2.40.128.20">
    <property type="match status" value="1"/>
</dbReference>
<name>A0A556MV01_9SPHI</name>
<evidence type="ECO:0000259" key="3">
    <source>
        <dbReference type="Pfam" id="PF08212"/>
    </source>
</evidence>
<evidence type="ECO:0000256" key="2">
    <source>
        <dbReference type="PIRNR" id="PIRNR036893"/>
    </source>
</evidence>
<dbReference type="Pfam" id="PF08212">
    <property type="entry name" value="Lipocalin_2"/>
    <property type="match status" value="1"/>
</dbReference>
<dbReference type="PANTHER" id="PTHR10612">
    <property type="entry name" value="APOLIPOPROTEIN D"/>
    <property type="match status" value="1"/>
</dbReference>
<comment type="caution">
    <text evidence="4">The sequence shown here is derived from an EMBL/GenBank/DDBJ whole genome shotgun (WGS) entry which is preliminary data.</text>
</comment>
<dbReference type="InterPro" id="IPR012674">
    <property type="entry name" value="Calycin"/>
</dbReference>
<sequence>MKKEKLVIAMAAGIGVAAIVYKLFSDEIPDGAIPVQGFDIENYMGLWYEIARLPNHAVKHMGQLTEHYALNSDGTVNVITKGYDIKKDKWVETSGKLKFVDGEELGMFKVSYSPPFYSSYNVIDIDPEYKYALVCGSNLDQLRILSKETNIPDEIRAQFVVMARMLGFDIRRLQWMNI</sequence>
<dbReference type="OrthoDB" id="594739at2"/>
<dbReference type="PROSITE" id="PS00213">
    <property type="entry name" value="LIPOCALIN"/>
    <property type="match status" value="1"/>
</dbReference>